<dbReference type="AlphaFoldDB" id="A0A9P6QUD7"/>
<organism evidence="1 2">
    <name type="scientific">Linnemannia gamsii</name>
    <dbReference type="NCBI Taxonomy" id="64522"/>
    <lineage>
        <taxon>Eukaryota</taxon>
        <taxon>Fungi</taxon>
        <taxon>Fungi incertae sedis</taxon>
        <taxon>Mucoromycota</taxon>
        <taxon>Mortierellomycotina</taxon>
        <taxon>Mortierellomycetes</taxon>
        <taxon>Mortierellales</taxon>
        <taxon>Mortierellaceae</taxon>
        <taxon>Linnemannia</taxon>
    </lineage>
</organism>
<evidence type="ECO:0000313" key="1">
    <source>
        <dbReference type="EMBL" id="KAG0292782.1"/>
    </source>
</evidence>
<accession>A0A9P6QUD7</accession>
<keyword evidence="2" id="KW-1185">Reference proteome</keyword>
<comment type="caution">
    <text evidence="1">The sequence shown here is derived from an EMBL/GenBank/DDBJ whole genome shotgun (WGS) entry which is preliminary data.</text>
</comment>
<reference evidence="1" key="1">
    <citation type="journal article" date="2020" name="Fungal Divers.">
        <title>Resolving the Mortierellaceae phylogeny through synthesis of multi-gene phylogenetics and phylogenomics.</title>
        <authorList>
            <person name="Vandepol N."/>
            <person name="Liber J."/>
            <person name="Desiro A."/>
            <person name="Na H."/>
            <person name="Kennedy M."/>
            <person name="Barry K."/>
            <person name="Grigoriev I.V."/>
            <person name="Miller A.N."/>
            <person name="O'Donnell K."/>
            <person name="Stajich J.E."/>
            <person name="Bonito G."/>
        </authorList>
    </citation>
    <scope>NUCLEOTIDE SEQUENCE</scope>
    <source>
        <strain evidence="1">NVP60</strain>
    </source>
</reference>
<proteinExistence type="predicted"/>
<evidence type="ECO:0000313" key="2">
    <source>
        <dbReference type="Proteomes" id="UP000823405"/>
    </source>
</evidence>
<dbReference type="OrthoDB" id="2442976at2759"/>
<gene>
    <name evidence="1" type="ORF">BGZ97_005502</name>
</gene>
<name>A0A9P6QUD7_9FUNG</name>
<dbReference type="Proteomes" id="UP000823405">
    <property type="component" value="Unassembled WGS sequence"/>
</dbReference>
<dbReference type="EMBL" id="JAAAIN010002475">
    <property type="protein sequence ID" value="KAG0292782.1"/>
    <property type="molecule type" value="Genomic_DNA"/>
</dbReference>
<sequence length="234" mass="25504">MSAYFPSLNQYPTFETAMQMDAPFHHAVPAFPAPFSDSNEDSLWPFEENELNEVEVYQDLGGAQTVPVGNTKLKKSTRNISVKSGKKVASFSYLDPSKVYSGSVRMRSILFARNIPQLADMKCSDHALVEIFDVLPVHGVTKAVNPESATPETPLPGVFKSSVLCCRLCDIDRSLDPDAFEIGGIMRLVGVLLPCPENGSYSSESQSKLLCVATSDEINHTLSGGCRGLRPKQA</sequence>
<protein>
    <submittedName>
        <fullName evidence="1">Uncharacterized protein</fullName>
    </submittedName>
</protein>